<dbReference type="CDD" id="cd04489">
    <property type="entry name" value="ExoVII_LU_OBF"/>
    <property type="match status" value="1"/>
</dbReference>
<gene>
    <name evidence="5" type="primary">xseA</name>
    <name evidence="9" type="ORF">SAMN02745691_01097</name>
</gene>
<dbReference type="InterPro" id="IPR020579">
    <property type="entry name" value="Exonuc_VII_lsu_C"/>
</dbReference>
<dbReference type="OrthoDB" id="9802795at2"/>
<dbReference type="RefSeq" id="WP_073993354.1">
    <property type="nucleotide sequence ID" value="NZ_FQYT01000009.1"/>
</dbReference>
<dbReference type="STRING" id="1122934.SAMN02745691_01097"/>
<dbReference type="GO" id="GO:0003676">
    <property type="term" value="F:nucleic acid binding"/>
    <property type="evidence" value="ECO:0007669"/>
    <property type="project" value="InterPro"/>
</dbReference>
<dbReference type="Proteomes" id="UP000184342">
    <property type="component" value="Unassembled WGS sequence"/>
</dbReference>
<keyword evidence="3 5" id="KW-0378">Hydrolase</keyword>
<dbReference type="Pfam" id="PF13742">
    <property type="entry name" value="tRNA_anti_2"/>
    <property type="match status" value="1"/>
</dbReference>
<keyword evidence="4 5" id="KW-0269">Exonuclease</keyword>
<dbReference type="GO" id="GO:0005737">
    <property type="term" value="C:cytoplasm"/>
    <property type="evidence" value="ECO:0007669"/>
    <property type="project" value="UniProtKB-SubCell"/>
</dbReference>
<feature type="domain" description="OB-fold nucleic acid binding" evidence="8">
    <location>
        <begin position="5"/>
        <end position="99"/>
    </location>
</feature>
<keyword evidence="1 5" id="KW-0963">Cytoplasm</keyword>
<protein>
    <recommendedName>
        <fullName evidence="5">Exodeoxyribonuclease 7 large subunit</fullName>
        <ecNumber evidence="5">3.1.11.6</ecNumber>
    </recommendedName>
    <alternativeName>
        <fullName evidence="5">Exodeoxyribonuclease VII large subunit</fullName>
        <shortName evidence="5">Exonuclease VII large subunit</shortName>
    </alternativeName>
</protein>
<dbReference type="InterPro" id="IPR025824">
    <property type="entry name" value="OB-fold_nuc-bd_dom"/>
</dbReference>
<comment type="similarity">
    <text evidence="5 6">Belongs to the XseA family.</text>
</comment>
<evidence type="ECO:0000259" key="7">
    <source>
        <dbReference type="Pfam" id="PF02601"/>
    </source>
</evidence>
<comment type="subunit">
    <text evidence="5">Heterooligomer composed of large and small subunits.</text>
</comment>
<name>A0A1M6FAY2_9FIRM</name>
<dbReference type="Pfam" id="PF02601">
    <property type="entry name" value="Exonuc_VII_L"/>
    <property type="match status" value="1"/>
</dbReference>
<evidence type="ECO:0000256" key="2">
    <source>
        <dbReference type="ARBA" id="ARBA00022722"/>
    </source>
</evidence>
<dbReference type="EMBL" id="FQYT01000009">
    <property type="protein sequence ID" value="SHI94918.1"/>
    <property type="molecule type" value="Genomic_DNA"/>
</dbReference>
<evidence type="ECO:0000256" key="4">
    <source>
        <dbReference type="ARBA" id="ARBA00022839"/>
    </source>
</evidence>
<reference evidence="9 10" key="1">
    <citation type="submission" date="2016-11" db="EMBL/GenBank/DDBJ databases">
        <authorList>
            <person name="Jaros S."/>
            <person name="Januszkiewicz K."/>
            <person name="Wedrychowicz H."/>
        </authorList>
    </citation>
    <scope>NUCLEOTIDE SEQUENCE [LARGE SCALE GENOMIC DNA]</scope>
    <source>
        <strain evidence="9 10">DSM 15970</strain>
    </source>
</reference>
<organism evidence="9 10">
    <name type="scientific">Parasporobacterium paucivorans DSM 15970</name>
    <dbReference type="NCBI Taxonomy" id="1122934"/>
    <lineage>
        <taxon>Bacteria</taxon>
        <taxon>Bacillati</taxon>
        <taxon>Bacillota</taxon>
        <taxon>Clostridia</taxon>
        <taxon>Lachnospirales</taxon>
        <taxon>Lachnospiraceae</taxon>
        <taxon>Parasporobacterium</taxon>
    </lineage>
</organism>
<dbReference type="NCBIfam" id="TIGR00237">
    <property type="entry name" value="xseA"/>
    <property type="match status" value="1"/>
</dbReference>
<dbReference type="AlphaFoldDB" id="A0A1M6FAY2"/>
<dbReference type="GO" id="GO:0008855">
    <property type="term" value="F:exodeoxyribonuclease VII activity"/>
    <property type="evidence" value="ECO:0007669"/>
    <property type="project" value="UniProtKB-UniRule"/>
</dbReference>
<keyword evidence="10" id="KW-1185">Reference proteome</keyword>
<dbReference type="EC" id="3.1.11.6" evidence="5"/>
<evidence type="ECO:0000256" key="6">
    <source>
        <dbReference type="RuleBase" id="RU004355"/>
    </source>
</evidence>
<dbReference type="GO" id="GO:0006308">
    <property type="term" value="P:DNA catabolic process"/>
    <property type="evidence" value="ECO:0007669"/>
    <property type="project" value="UniProtKB-UniRule"/>
</dbReference>
<comment type="subcellular location">
    <subcellularLocation>
        <location evidence="5 6">Cytoplasm</location>
    </subcellularLocation>
</comment>
<keyword evidence="2 5" id="KW-0540">Nuclease</keyword>
<evidence type="ECO:0000256" key="1">
    <source>
        <dbReference type="ARBA" id="ARBA00022490"/>
    </source>
</evidence>
<dbReference type="PANTHER" id="PTHR30008">
    <property type="entry name" value="EXODEOXYRIBONUCLEASE 7 LARGE SUBUNIT"/>
    <property type="match status" value="1"/>
</dbReference>
<sequence>MNNVYTVSQVNSYIKRIFTQDYALSNIYIKGEVSNCKYHSSGHIYFTLKDKSSVIAAVMFAGNRSGLSFRLEDGQTVIALGGINVYERDGKYQLYAKQILLDGAGILYQQYEELKTRLGEMGMFSEEYKKPIPAYALKVGIVTAKTGAAIQDIINVAKRRNPYVKLYLYPAKVQGEGAGASIVKGIETLDRVGLDTIIIGRGGGSIEDLWAFNEEIVARAIFNCQTPVISGVGHETDTTIADYVADMRAPTPSAACELAVFDYYGLEKNLSDAGYTMYKLLRDKLDRTRERLDNAGVRMKYLSPVNQIYQKKQYTADLETKLAERISRRIRETRHEIAISAEKLNGLSPLARLNKGYAFVTDESGKAIKSVENINTDDLVIIELQDGQITSKVTNITKRGEEYAKS</sequence>
<comment type="catalytic activity">
    <reaction evidence="5 6">
        <text>Exonucleolytic cleavage in either 5'- to 3'- or 3'- to 5'-direction to yield nucleoside 5'-phosphates.</text>
        <dbReference type="EC" id="3.1.11.6"/>
    </reaction>
</comment>
<comment type="function">
    <text evidence="5">Bidirectionally degrades single-stranded DNA into large acid-insoluble oligonucleotides, which are then degraded further into small acid-soluble oligonucleotides.</text>
</comment>
<proteinExistence type="inferred from homology"/>
<accession>A0A1M6FAY2</accession>
<dbReference type="PANTHER" id="PTHR30008:SF0">
    <property type="entry name" value="EXODEOXYRIBONUCLEASE 7 LARGE SUBUNIT"/>
    <property type="match status" value="1"/>
</dbReference>
<evidence type="ECO:0000313" key="10">
    <source>
        <dbReference type="Proteomes" id="UP000184342"/>
    </source>
</evidence>
<feature type="domain" description="Exonuclease VII large subunit C-terminal" evidence="7">
    <location>
        <begin position="123"/>
        <end position="337"/>
    </location>
</feature>
<evidence type="ECO:0000313" key="9">
    <source>
        <dbReference type="EMBL" id="SHI94918.1"/>
    </source>
</evidence>
<evidence type="ECO:0000256" key="3">
    <source>
        <dbReference type="ARBA" id="ARBA00022801"/>
    </source>
</evidence>
<evidence type="ECO:0000259" key="8">
    <source>
        <dbReference type="Pfam" id="PF13742"/>
    </source>
</evidence>
<dbReference type="InterPro" id="IPR003753">
    <property type="entry name" value="Exonuc_VII_L"/>
</dbReference>
<dbReference type="GO" id="GO:0009318">
    <property type="term" value="C:exodeoxyribonuclease VII complex"/>
    <property type="evidence" value="ECO:0007669"/>
    <property type="project" value="UniProtKB-UniRule"/>
</dbReference>
<evidence type="ECO:0000256" key="5">
    <source>
        <dbReference type="HAMAP-Rule" id="MF_00378"/>
    </source>
</evidence>
<dbReference type="HAMAP" id="MF_00378">
    <property type="entry name" value="Exonuc_7_L"/>
    <property type="match status" value="1"/>
</dbReference>